<dbReference type="PANTHER" id="PTHR26379">
    <property type="entry name" value="BTB/POZ AND MATH DOMAIN-CONTAINING PROTEIN 1"/>
    <property type="match status" value="1"/>
</dbReference>
<dbReference type="Gramene" id="TraesLAC7B03G04206620.1">
    <property type="protein sequence ID" value="TraesLAC7B03G04206620.1.CDS1"/>
    <property type="gene ID" value="TraesLAC7B03G04206620"/>
</dbReference>
<evidence type="ECO:0000256" key="1">
    <source>
        <dbReference type="ARBA" id="ARBA00004906"/>
    </source>
</evidence>
<dbReference type="PROSITE" id="PS50097">
    <property type="entry name" value="BTB"/>
    <property type="match status" value="1"/>
</dbReference>
<dbReference type="GO" id="GO:0016567">
    <property type="term" value="P:protein ubiquitination"/>
    <property type="evidence" value="ECO:0007669"/>
    <property type="project" value="InterPro"/>
</dbReference>
<evidence type="ECO:0000313" key="5">
    <source>
        <dbReference type="EnsemblPlants" id="TraesCS7B02G470700.1.cds1"/>
    </source>
</evidence>
<sequence>MMFFAGVSVIVDGKLVHATTSPTTASASGYHLLVVEGQSCTPEPIKSRCFIIGGHRWYIMFYPNDEHLNNNGYITLWLHLHKEEAPATETVKAQFKFSFVDETDKHKPACIHGRKLSEFEAGGNDEGREAMGKSEHLKDDSFTIRCDIVVVTEEVITTTGPTATASSLIVVPPSNMQRNFTDLLLTGEGTDVAFRVGGETFAAHRCVLAARSTVFRALLFGPMKEGTSAMVQIDDMNAAVFKAMLGFIYGDSLPAPAVQDEDVVMLPHLLATADRYDLLRLRMMWEKKLCEHINVSTAAVILALAEQHGCEGLKKACSEFLRCPDNLRAVLATDGFDHLCRSCPTLMKDMILGVLPPAG</sequence>
<reference evidence="5" key="1">
    <citation type="submission" date="2018-08" db="EMBL/GenBank/DDBJ databases">
        <authorList>
            <person name="Rossello M."/>
        </authorList>
    </citation>
    <scope>NUCLEOTIDE SEQUENCE [LARGE SCALE GENOMIC DNA]</scope>
    <source>
        <strain evidence="5">cv. Chinese Spring</strain>
    </source>
</reference>
<dbReference type="Gene3D" id="2.60.210.10">
    <property type="entry name" value="Apoptosis, Tumor Necrosis Factor Receptor Associated Protein 2, Chain A"/>
    <property type="match status" value="1"/>
</dbReference>
<dbReference type="RefSeq" id="XP_044429748.1">
    <property type="nucleotide sequence ID" value="XM_044573813.1"/>
</dbReference>
<evidence type="ECO:0000259" key="4">
    <source>
        <dbReference type="PROSITE" id="PS50144"/>
    </source>
</evidence>
<reference evidence="5" key="2">
    <citation type="submission" date="2018-10" db="UniProtKB">
        <authorList>
            <consortium name="EnsemblPlants"/>
        </authorList>
    </citation>
    <scope>IDENTIFICATION</scope>
</reference>
<dbReference type="Gramene" id="TraesCS7B03G1265200.1">
    <property type="protein sequence ID" value="TraesCS7B03G1265200.1.CDS1"/>
    <property type="gene ID" value="TraesCS7B03G1265200"/>
</dbReference>
<dbReference type="Gene3D" id="1.25.40.420">
    <property type="match status" value="1"/>
</dbReference>
<evidence type="ECO:0008006" key="7">
    <source>
        <dbReference type="Google" id="ProtNLM"/>
    </source>
</evidence>
<feature type="domain" description="MATH" evidence="4">
    <location>
        <begin position="28"/>
        <end position="155"/>
    </location>
</feature>
<proteinExistence type="inferred from homology"/>
<dbReference type="AlphaFoldDB" id="A0A3B6SQB8"/>
<dbReference type="Pfam" id="PF24570">
    <property type="entry name" value="BACK_BPM_SPOP"/>
    <property type="match status" value="1"/>
</dbReference>
<dbReference type="Gramene" id="TraesCS7B02G470700.1">
    <property type="protein sequence ID" value="TraesCS7B02G470700.1.cds1"/>
    <property type="gene ID" value="TraesCS7B02G470700"/>
</dbReference>
<dbReference type="GeneID" id="123155660"/>
<dbReference type="SUPFAM" id="SSF54695">
    <property type="entry name" value="POZ domain"/>
    <property type="match status" value="1"/>
</dbReference>
<dbReference type="Gramene" id="TraesSYM7B03G04311970.1">
    <property type="protein sequence ID" value="TraesSYM7B03G04311970.1.CDS1"/>
    <property type="gene ID" value="TraesSYM7B03G04311970"/>
</dbReference>
<dbReference type="InterPro" id="IPR008974">
    <property type="entry name" value="TRAF-like"/>
</dbReference>
<gene>
    <name evidence="5" type="primary">LOC123155660</name>
</gene>
<organism evidence="5">
    <name type="scientific">Triticum aestivum</name>
    <name type="common">Wheat</name>
    <dbReference type="NCBI Taxonomy" id="4565"/>
    <lineage>
        <taxon>Eukaryota</taxon>
        <taxon>Viridiplantae</taxon>
        <taxon>Streptophyta</taxon>
        <taxon>Embryophyta</taxon>
        <taxon>Tracheophyta</taxon>
        <taxon>Spermatophyta</taxon>
        <taxon>Magnoliopsida</taxon>
        <taxon>Liliopsida</taxon>
        <taxon>Poales</taxon>
        <taxon>Poaceae</taxon>
        <taxon>BOP clade</taxon>
        <taxon>Pooideae</taxon>
        <taxon>Triticodae</taxon>
        <taxon>Triticeae</taxon>
        <taxon>Triticinae</taxon>
        <taxon>Triticum</taxon>
    </lineage>
</organism>
<dbReference type="InterPro" id="IPR056423">
    <property type="entry name" value="BACK_BPM_SPOP"/>
</dbReference>
<dbReference type="EnsemblPlants" id="TraesCS7B02G470700.1">
    <property type="protein sequence ID" value="TraesCS7B02G470700.1.cds1"/>
    <property type="gene ID" value="TraesCS7B02G470700"/>
</dbReference>
<accession>A0A3B6SQB8</accession>
<dbReference type="SMR" id="A0A3B6SQB8"/>
<name>A0A3B6SQB8_WHEAT</name>
<keyword evidence="6" id="KW-1185">Reference proteome</keyword>
<dbReference type="InterPro" id="IPR045005">
    <property type="entry name" value="BPM1-6"/>
</dbReference>
<dbReference type="Pfam" id="PF22486">
    <property type="entry name" value="MATH_2"/>
    <property type="match status" value="1"/>
</dbReference>
<comment type="similarity">
    <text evidence="2">Belongs to the Tdpoz family.</text>
</comment>
<dbReference type="InterPro" id="IPR000210">
    <property type="entry name" value="BTB/POZ_dom"/>
</dbReference>
<dbReference type="CDD" id="cd00121">
    <property type="entry name" value="MATH"/>
    <property type="match status" value="1"/>
</dbReference>
<protein>
    <recommendedName>
        <fullName evidence="7">BTB domain-containing protein</fullName>
    </recommendedName>
</protein>
<evidence type="ECO:0000259" key="3">
    <source>
        <dbReference type="PROSITE" id="PS50097"/>
    </source>
</evidence>
<evidence type="ECO:0000313" key="6">
    <source>
        <dbReference type="Proteomes" id="UP000019116"/>
    </source>
</evidence>
<feature type="domain" description="BTB" evidence="3">
    <location>
        <begin position="190"/>
        <end position="257"/>
    </location>
</feature>
<dbReference type="OMA" id="FYPNDEH"/>
<dbReference type="SMART" id="SM00225">
    <property type="entry name" value="BTB"/>
    <property type="match status" value="1"/>
</dbReference>
<dbReference type="STRING" id="4565.A0A3B6SQB8"/>
<dbReference type="KEGG" id="taes:123155660"/>
<dbReference type="SUPFAM" id="SSF49599">
    <property type="entry name" value="TRAF domain-like"/>
    <property type="match status" value="1"/>
</dbReference>
<dbReference type="Proteomes" id="UP000019116">
    <property type="component" value="Chromosome 7B"/>
</dbReference>
<dbReference type="PANTHER" id="PTHR26379:SF381">
    <property type="entry name" value="OS10G0429300 PROTEIN"/>
    <property type="match status" value="1"/>
</dbReference>
<dbReference type="Pfam" id="PF00651">
    <property type="entry name" value="BTB"/>
    <property type="match status" value="1"/>
</dbReference>
<dbReference type="Gene3D" id="3.30.710.10">
    <property type="entry name" value="Potassium Channel Kv1.1, Chain A"/>
    <property type="match status" value="1"/>
</dbReference>
<comment type="pathway">
    <text evidence="1">Protein modification; protein ubiquitination.</text>
</comment>
<dbReference type="PROSITE" id="PS50144">
    <property type="entry name" value="MATH"/>
    <property type="match status" value="1"/>
</dbReference>
<evidence type="ECO:0000256" key="2">
    <source>
        <dbReference type="ARBA" id="ARBA00010846"/>
    </source>
</evidence>
<dbReference type="InterPro" id="IPR011333">
    <property type="entry name" value="SKP1/BTB/POZ_sf"/>
</dbReference>
<dbReference type="InterPro" id="IPR002083">
    <property type="entry name" value="MATH/TRAF_dom"/>
</dbReference>